<sequence>MMHSLPRKYSVLYQLIRISFGAKEHRPPPRGLPAPIPANGTKLGLTTLGRGTILVYCMTMGPGAMGWMNFPLVHGWLWREFKSSL</sequence>
<evidence type="ECO:0000313" key="2">
    <source>
        <dbReference type="Proteomes" id="UP000248349"/>
    </source>
</evidence>
<gene>
    <name evidence="1" type="ORF">BP01DRAFT_187909</name>
</gene>
<dbReference type="RefSeq" id="XP_025427051.1">
    <property type="nucleotide sequence ID" value="XM_025570916.1"/>
</dbReference>
<reference evidence="1 2" key="1">
    <citation type="submission" date="2016-12" db="EMBL/GenBank/DDBJ databases">
        <title>The genomes of Aspergillus section Nigri reveals drivers in fungal speciation.</title>
        <authorList>
            <consortium name="DOE Joint Genome Institute"/>
            <person name="Vesth T.C."/>
            <person name="Nybo J."/>
            <person name="Theobald S."/>
            <person name="Brandl J."/>
            <person name="Frisvad J.C."/>
            <person name="Nielsen K.F."/>
            <person name="Lyhne E.K."/>
            <person name="Kogle M.E."/>
            <person name="Kuo A."/>
            <person name="Riley R."/>
            <person name="Clum A."/>
            <person name="Nolan M."/>
            <person name="Lipzen A."/>
            <person name="Salamov A."/>
            <person name="Henrissat B."/>
            <person name="Wiebenga A."/>
            <person name="De Vries R.P."/>
            <person name="Grigoriev I.V."/>
            <person name="Mortensen U.H."/>
            <person name="Andersen M.R."/>
            <person name="Baker S.E."/>
        </authorList>
    </citation>
    <scope>NUCLEOTIDE SEQUENCE [LARGE SCALE GENOMIC DNA]</scope>
    <source>
        <strain evidence="1 2">JOP 1030-1</strain>
    </source>
</reference>
<protein>
    <submittedName>
        <fullName evidence="1">Uncharacterized protein</fullName>
    </submittedName>
</protein>
<organism evidence="1 2">
    <name type="scientific">Aspergillus saccharolyticus JOP 1030-1</name>
    <dbReference type="NCBI Taxonomy" id="1450539"/>
    <lineage>
        <taxon>Eukaryota</taxon>
        <taxon>Fungi</taxon>
        <taxon>Dikarya</taxon>
        <taxon>Ascomycota</taxon>
        <taxon>Pezizomycotina</taxon>
        <taxon>Eurotiomycetes</taxon>
        <taxon>Eurotiomycetidae</taxon>
        <taxon>Eurotiales</taxon>
        <taxon>Aspergillaceae</taxon>
        <taxon>Aspergillus</taxon>
        <taxon>Aspergillus subgen. Circumdati</taxon>
    </lineage>
</organism>
<dbReference type="EMBL" id="KZ821270">
    <property type="protein sequence ID" value="PYH41069.1"/>
    <property type="molecule type" value="Genomic_DNA"/>
</dbReference>
<name>A0A318Z2A1_9EURO</name>
<evidence type="ECO:0000313" key="1">
    <source>
        <dbReference type="EMBL" id="PYH41069.1"/>
    </source>
</evidence>
<dbReference type="GeneID" id="37072144"/>
<dbReference type="AlphaFoldDB" id="A0A318Z2A1"/>
<proteinExistence type="predicted"/>
<keyword evidence="2" id="KW-1185">Reference proteome</keyword>
<accession>A0A318Z2A1</accession>
<dbReference type="Proteomes" id="UP000248349">
    <property type="component" value="Unassembled WGS sequence"/>
</dbReference>